<organism evidence="2 3">
    <name type="scientific">Setomelanomma holmii</name>
    <dbReference type="NCBI Taxonomy" id="210430"/>
    <lineage>
        <taxon>Eukaryota</taxon>
        <taxon>Fungi</taxon>
        <taxon>Dikarya</taxon>
        <taxon>Ascomycota</taxon>
        <taxon>Pezizomycotina</taxon>
        <taxon>Dothideomycetes</taxon>
        <taxon>Pleosporomycetidae</taxon>
        <taxon>Pleosporales</taxon>
        <taxon>Pleosporineae</taxon>
        <taxon>Phaeosphaeriaceae</taxon>
        <taxon>Setomelanomma</taxon>
    </lineage>
</organism>
<dbReference type="CDD" id="cd00077">
    <property type="entry name" value="HDc"/>
    <property type="match status" value="1"/>
</dbReference>
<evidence type="ECO:0000259" key="1">
    <source>
        <dbReference type="Pfam" id="PF01966"/>
    </source>
</evidence>
<dbReference type="Gene3D" id="1.10.3210.10">
    <property type="entry name" value="Hypothetical protein af1432"/>
    <property type="match status" value="1"/>
</dbReference>
<dbReference type="OrthoDB" id="2378324at2759"/>
<dbReference type="PANTHER" id="PTHR35569">
    <property type="entry name" value="CYANAMIDE HYDRATASE DDI2-RELATED"/>
    <property type="match status" value="1"/>
</dbReference>
<evidence type="ECO:0000313" key="2">
    <source>
        <dbReference type="EMBL" id="KAF2027330.1"/>
    </source>
</evidence>
<accession>A0A9P4LJK4</accession>
<keyword evidence="3" id="KW-1185">Reference proteome</keyword>
<dbReference type="EMBL" id="ML978228">
    <property type="protein sequence ID" value="KAF2027330.1"/>
    <property type="molecule type" value="Genomic_DNA"/>
</dbReference>
<dbReference type="SUPFAM" id="SSF109604">
    <property type="entry name" value="HD-domain/PDEase-like"/>
    <property type="match status" value="1"/>
</dbReference>
<evidence type="ECO:0000313" key="3">
    <source>
        <dbReference type="Proteomes" id="UP000799777"/>
    </source>
</evidence>
<dbReference type="PANTHER" id="PTHR35569:SF1">
    <property type="entry name" value="CYANAMIDE HYDRATASE DDI2-RELATED"/>
    <property type="match status" value="1"/>
</dbReference>
<gene>
    <name evidence="2" type="ORF">EK21DRAFT_72196</name>
</gene>
<reference evidence="2" key="1">
    <citation type="journal article" date="2020" name="Stud. Mycol.">
        <title>101 Dothideomycetes genomes: a test case for predicting lifestyles and emergence of pathogens.</title>
        <authorList>
            <person name="Haridas S."/>
            <person name="Albert R."/>
            <person name="Binder M."/>
            <person name="Bloem J."/>
            <person name="Labutti K."/>
            <person name="Salamov A."/>
            <person name="Andreopoulos B."/>
            <person name="Baker S."/>
            <person name="Barry K."/>
            <person name="Bills G."/>
            <person name="Bluhm B."/>
            <person name="Cannon C."/>
            <person name="Castanera R."/>
            <person name="Culley D."/>
            <person name="Daum C."/>
            <person name="Ezra D."/>
            <person name="Gonzalez J."/>
            <person name="Henrissat B."/>
            <person name="Kuo A."/>
            <person name="Liang C."/>
            <person name="Lipzen A."/>
            <person name="Lutzoni F."/>
            <person name="Magnuson J."/>
            <person name="Mondo S."/>
            <person name="Nolan M."/>
            <person name="Ohm R."/>
            <person name="Pangilinan J."/>
            <person name="Park H.-J."/>
            <person name="Ramirez L."/>
            <person name="Alfaro M."/>
            <person name="Sun H."/>
            <person name="Tritt A."/>
            <person name="Yoshinaga Y."/>
            <person name="Zwiers L.-H."/>
            <person name="Turgeon B."/>
            <person name="Goodwin S."/>
            <person name="Spatafora J."/>
            <person name="Crous P."/>
            <person name="Grigoriev I."/>
        </authorList>
    </citation>
    <scope>NUCLEOTIDE SEQUENCE</scope>
    <source>
        <strain evidence="2">CBS 110217</strain>
    </source>
</reference>
<dbReference type="AlphaFoldDB" id="A0A9P4LJK4"/>
<sequence length="232" mass="25392">MPPQHPNRVLASITIPDTPTITAAISYAHTNLSPQTFNHIMRSWLIGAASLSHLPSSLTQHIDAEIFAVSAILHDLGWSHNPDLISTDKRFEVDGANAARDFLRTQGWSADRCQGVWDAIALHTIPSIACHSTPTTALVSASVMTELISPDVSSNILGETFVGATQDQWDEINAAFPREGWKEHLHETLVGLCRDKPEGCWGTWVAGFGERHLEGWEDKAKGVDLISGLTRE</sequence>
<dbReference type="Pfam" id="PF01966">
    <property type="entry name" value="HD"/>
    <property type="match status" value="1"/>
</dbReference>
<proteinExistence type="predicted"/>
<dbReference type="InterPro" id="IPR006674">
    <property type="entry name" value="HD_domain"/>
</dbReference>
<feature type="domain" description="HD" evidence="1">
    <location>
        <begin position="36"/>
        <end position="128"/>
    </location>
</feature>
<protein>
    <recommendedName>
        <fullName evidence="1">HD domain-containing protein</fullName>
    </recommendedName>
</protein>
<dbReference type="Proteomes" id="UP000799777">
    <property type="component" value="Unassembled WGS sequence"/>
</dbReference>
<dbReference type="InterPro" id="IPR003607">
    <property type="entry name" value="HD/PDEase_dom"/>
</dbReference>
<name>A0A9P4LJK4_9PLEO</name>
<comment type="caution">
    <text evidence="2">The sequence shown here is derived from an EMBL/GenBank/DDBJ whole genome shotgun (WGS) entry which is preliminary data.</text>
</comment>